<dbReference type="AlphaFoldDB" id="A0A059ZUK4"/>
<dbReference type="EMBL" id="CP005986">
    <property type="protein sequence ID" value="AIA55143.1"/>
    <property type="molecule type" value="Genomic_DNA"/>
</dbReference>
<dbReference type="InterPro" id="IPR036063">
    <property type="entry name" value="Smr_dom_sf"/>
</dbReference>
<organism evidence="2 3">
    <name type="scientific">Acidithiobacillus caldus (strain ATCC 51756 / DSM 8584 / KU)</name>
    <dbReference type="NCBI Taxonomy" id="637389"/>
    <lineage>
        <taxon>Bacteria</taxon>
        <taxon>Pseudomonadati</taxon>
        <taxon>Pseudomonadota</taxon>
        <taxon>Acidithiobacillia</taxon>
        <taxon>Acidithiobacillales</taxon>
        <taxon>Acidithiobacillaceae</taxon>
        <taxon>Acidithiobacillus</taxon>
    </lineage>
</organism>
<reference evidence="2 3" key="1">
    <citation type="journal article" date="2009" name="J. Bacteriol.">
        <title>Draft genome sequence of the extremely acidophilic bacterium Acidithiobacillus caldus ATCC 51756 reveals metabolic versatility in the genus Acidithiobacillus.</title>
        <authorList>
            <person name="Valdes J."/>
            <person name="Quatrini R."/>
            <person name="Hallberg K."/>
            <person name="Dopson M."/>
            <person name="Valenzuela P.D."/>
            <person name="Holmes D.S."/>
        </authorList>
    </citation>
    <scope>NUCLEOTIDE SEQUENCE [LARGE SCALE GENOMIC DNA]</scope>
    <source>
        <strain evidence="3">ATCC 51756 / DSM 8584 / KU</strain>
    </source>
</reference>
<dbReference type="Proteomes" id="UP000005522">
    <property type="component" value="Chromosome"/>
</dbReference>
<dbReference type="Gene3D" id="3.30.1370.110">
    <property type="match status" value="1"/>
</dbReference>
<dbReference type="HOGENOM" id="CLU_1944026_0_0_6"/>
<sequence length="129" mass="14787">MGTHHDLPHPLNIDGILDLHAFAPREVPDLVREYLRVCRAQHVLHLRIVHGKGKGVLRRTVHTILMQEAIVKDFRLASDRSSWGATLVDLYPPEVNPPTRTAPARADDEGGPPPWWYRLLQRLFLGKRR</sequence>
<evidence type="ECO:0000313" key="3">
    <source>
        <dbReference type="Proteomes" id="UP000005522"/>
    </source>
</evidence>
<feature type="domain" description="Smr" evidence="1">
    <location>
        <begin position="17"/>
        <end position="91"/>
    </location>
</feature>
<gene>
    <name evidence="2" type="ORF">Acaty_c1275</name>
</gene>
<dbReference type="SMART" id="SM00463">
    <property type="entry name" value="SMR"/>
    <property type="match status" value="1"/>
</dbReference>
<dbReference type="KEGG" id="acz:Acaty_c1275"/>
<dbReference type="Pfam" id="PF01713">
    <property type="entry name" value="Smr"/>
    <property type="match status" value="1"/>
</dbReference>
<evidence type="ECO:0000259" key="1">
    <source>
        <dbReference type="PROSITE" id="PS50828"/>
    </source>
</evidence>
<name>A0A059ZUK4_ACICK</name>
<dbReference type="eggNOG" id="COG1193">
    <property type="taxonomic scope" value="Bacteria"/>
</dbReference>
<dbReference type="GeneID" id="92931482"/>
<dbReference type="SUPFAM" id="SSF160443">
    <property type="entry name" value="SMR domain-like"/>
    <property type="match status" value="1"/>
</dbReference>
<dbReference type="RefSeq" id="WP_004872003.1">
    <property type="nucleotide sequence ID" value="NZ_CP005986.1"/>
</dbReference>
<evidence type="ECO:0000313" key="2">
    <source>
        <dbReference type="EMBL" id="AIA55143.1"/>
    </source>
</evidence>
<accession>A0A059ZUK4</accession>
<dbReference type="InterPro" id="IPR002625">
    <property type="entry name" value="Smr_dom"/>
</dbReference>
<dbReference type="PROSITE" id="PS50828">
    <property type="entry name" value="SMR"/>
    <property type="match status" value="1"/>
</dbReference>
<proteinExistence type="predicted"/>
<protein>
    <submittedName>
        <fullName evidence="2">Recombination inhibitory protein MutS2</fullName>
    </submittedName>
</protein>